<protein>
    <submittedName>
        <fullName evidence="1">Uncharacterized protein</fullName>
    </submittedName>
</protein>
<gene>
    <name evidence="1" type="ORF">F2Q70_00017296</name>
</gene>
<reference evidence="1" key="1">
    <citation type="submission" date="2019-12" db="EMBL/GenBank/DDBJ databases">
        <title>Genome sequencing and annotation of Brassica cretica.</title>
        <authorList>
            <person name="Studholme D.J."/>
            <person name="Sarris P.F."/>
        </authorList>
    </citation>
    <scope>NUCLEOTIDE SEQUENCE</scope>
    <source>
        <strain evidence="1">PFS-102/07</strain>
        <tissue evidence="1">Leaf</tissue>
    </source>
</reference>
<comment type="caution">
    <text evidence="1">The sequence shown here is derived from an EMBL/GenBank/DDBJ whole genome shotgun (WGS) entry which is preliminary data.</text>
</comment>
<name>A0A8S9I1T9_BRACR</name>
<sequence length="123" mass="13754">MMEIEKQQSCRLLWFKVRFCCELVSVCAVSSEPVSVCALVFKSSFSFSDNKMEKGVGLRLKEEDEVELHRRVRCLAMDGALPTWSVCLARGSCRGDEGLSIDETALVSVTVMPEYGLSIFMTD</sequence>
<dbReference type="EMBL" id="QGKY02001250">
    <property type="protein sequence ID" value="KAF2563168.1"/>
    <property type="molecule type" value="Genomic_DNA"/>
</dbReference>
<organism evidence="1">
    <name type="scientific">Brassica cretica</name>
    <name type="common">Mustard</name>
    <dbReference type="NCBI Taxonomy" id="69181"/>
    <lineage>
        <taxon>Eukaryota</taxon>
        <taxon>Viridiplantae</taxon>
        <taxon>Streptophyta</taxon>
        <taxon>Embryophyta</taxon>
        <taxon>Tracheophyta</taxon>
        <taxon>Spermatophyta</taxon>
        <taxon>Magnoliopsida</taxon>
        <taxon>eudicotyledons</taxon>
        <taxon>Gunneridae</taxon>
        <taxon>Pentapetalae</taxon>
        <taxon>rosids</taxon>
        <taxon>malvids</taxon>
        <taxon>Brassicales</taxon>
        <taxon>Brassicaceae</taxon>
        <taxon>Brassiceae</taxon>
        <taxon>Brassica</taxon>
    </lineage>
</organism>
<evidence type="ECO:0000313" key="1">
    <source>
        <dbReference type="EMBL" id="KAF2563168.1"/>
    </source>
</evidence>
<accession>A0A8S9I1T9</accession>
<dbReference type="AlphaFoldDB" id="A0A8S9I1T9"/>
<proteinExistence type="predicted"/>